<keyword evidence="1" id="KW-1133">Transmembrane helix</keyword>
<keyword evidence="1" id="KW-0472">Membrane</keyword>
<sequence>MFFFKRWSRKSYALFHTLKKEVRISRLSIDLLQAQPIAVAQLSFAQTTNTDSHETDHEHTPPPDILELLGIELLLDFKVAQSACASASQLKSPSLLLLFQSALYYYFLPLLLFPFQIIFFLNLSKHPYSKGSLNRFAFGEASDPDRQNFKIS</sequence>
<feature type="transmembrane region" description="Helical" evidence="1">
    <location>
        <begin position="103"/>
        <end position="123"/>
    </location>
</feature>
<dbReference type="RefSeq" id="WP_109615826.1">
    <property type="nucleotide sequence ID" value="NZ_QGDO01000001.1"/>
</dbReference>
<accession>A0A315ZFI2</accession>
<evidence type="ECO:0000256" key="1">
    <source>
        <dbReference type="SAM" id="Phobius"/>
    </source>
</evidence>
<dbReference type="AlphaFoldDB" id="A0A315ZFI2"/>
<keyword evidence="1" id="KW-0812">Transmembrane</keyword>
<dbReference type="Proteomes" id="UP000245535">
    <property type="component" value="Unassembled WGS sequence"/>
</dbReference>
<gene>
    <name evidence="2" type="ORF">BC781_101675</name>
</gene>
<proteinExistence type="predicted"/>
<reference evidence="2 3" key="1">
    <citation type="submission" date="2018-03" db="EMBL/GenBank/DDBJ databases">
        <title>Genomic Encyclopedia of Archaeal and Bacterial Type Strains, Phase II (KMG-II): from individual species to whole genera.</title>
        <authorList>
            <person name="Goeker M."/>
        </authorList>
    </citation>
    <scope>NUCLEOTIDE SEQUENCE [LARGE SCALE GENOMIC DNA]</scope>
    <source>
        <strain evidence="2 3">DSM 28229</strain>
    </source>
</reference>
<comment type="caution">
    <text evidence="2">The sequence shown here is derived from an EMBL/GenBank/DDBJ whole genome shotgun (WGS) entry which is preliminary data.</text>
</comment>
<evidence type="ECO:0000313" key="3">
    <source>
        <dbReference type="Proteomes" id="UP000245535"/>
    </source>
</evidence>
<dbReference type="OrthoDB" id="1120304at2"/>
<keyword evidence="3" id="KW-1185">Reference proteome</keyword>
<name>A0A315ZFI2_SEDFL</name>
<evidence type="ECO:0000313" key="2">
    <source>
        <dbReference type="EMBL" id="PWJ44325.1"/>
    </source>
</evidence>
<organism evidence="2 3">
    <name type="scientific">Sediminitomix flava</name>
    <dbReference type="NCBI Taxonomy" id="379075"/>
    <lineage>
        <taxon>Bacteria</taxon>
        <taxon>Pseudomonadati</taxon>
        <taxon>Bacteroidota</taxon>
        <taxon>Cytophagia</taxon>
        <taxon>Cytophagales</taxon>
        <taxon>Flammeovirgaceae</taxon>
        <taxon>Sediminitomix</taxon>
    </lineage>
</organism>
<protein>
    <submittedName>
        <fullName evidence="2">Uncharacterized protein</fullName>
    </submittedName>
</protein>
<dbReference type="EMBL" id="QGDO01000001">
    <property type="protein sequence ID" value="PWJ44325.1"/>
    <property type="molecule type" value="Genomic_DNA"/>
</dbReference>